<gene>
    <name evidence="9" type="ORF">PSFLO_06904</name>
</gene>
<dbReference type="EMBL" id="OOIP01000027">
    <property type="protein sequence ID" value="SPO41422.1"/>
    <property type="molecule type" value="Genomic_DNA"/>
</dbReference>
<feature type="compositionally biased region" description="Polar residues" evidence="6">
    <location>
        <begin position="21"/>
        <end position="32"/>
    </location>
</feature>
<keyword evidence="5 7" id="KW-0472">Membrane</keyword>
<dbReference type="GO" id="GO:0022857">
    <property type="term" value="F:transmembrane transporter activity"/>
    <property type="evidence" value="ECO:0007669"/>
    <property type="project" value="InterPro"/>
</dbReference>
<feature type="transmembrane region" description="Helical" evidence="7">
    <location>
        <begin position="341"/>
        <end position="363"/>
    </location>
</feature>
<dbReference type="Gene3D" id="1.20.1250.20">
    <property type="entry name" value="MFS general substrate transporter like domains"/>
    <property type="match status" value="2"/>
</dbReference>
<feature type="transmembrane region" description="Helical" evidence="7">
    <location>
        <begin position="112"/>
        <end position="131"/>
    </location>
</feature>
<evidence type="ECO:0000256" key="6">
    <source>
        <dbReference type="SAM" id="MobiDB-lite"/>
    </source>
</evidence>
<dbReference type="InterPro" id="IPR036259">
    <property type="entry name" value="MFS_trans_sf"/>
</dbReference>
<evidence type="ECO:0000256" key="5">
    <source>
        <dbReference type="ARBA" id="ARBA00023136"/>
    </source>
</evidence>
<evidence type="ECO:0000256" key="4">
    <source>
        <dbReference type="ARBA" id="ARBA00022989"/>
    </source>
</evidence>
<feature type="transmembrane region" description="Helical" evidence="7">
    <location>
        <begin position="143"/>
        <end position="162"/>
    </location>
</feature>
<dbReference type="PROSITE" id="PS50850">
    <property type="entry name" value="MFS"/>
    <property type="match status" value="1"/>
</dbReference>
<dbReference type="AlphaFoldDB" id="A0A5C3FAJ7"/>
<dbReference type="Proteomes" id="UP000323386">
    <property type="component" value="Unassembled WGS sequence"/>
</dbReference>
<proteinExistence type="predicted"/>
<comment type="subcellular location">
    <subcellularLocation>
        <location evidence="1">Membrane</location>
        <topology evidence="1">Multi-pass membrane protein</topology>
    </subcellularLocation>
</comment>
<feature type="transmembrane region" description="Helical" evidence="7">
    <location>
        <begin position="174"/>
        <end position="193"/>
    </location>
</feature>
<evidence type="ECO:0000256" key="2">
    <source>
        <dbReference type="ARBA" id="ARBA00022448"/>
    </source>
</evidence>
<feature type="transmembrane region" description="Helical" evidence="7">
    <location>
        <begin position="465"/>
        <end position="486"/>
    </location>
</feature>
<dbReference type="Pfam" id="PF07690">
    <property type="entry name" value="MFS_1"/>
    <property type="match status" value="1"/>
</dbReference>
<keyword evidence="10" id="KW-1185">Reference proteome</keyword>
<evidence type="ECO:0000313" key="10">
    <source>
        <dbReference type="Proteomes" id="UP000323386"/>
    </source>
</evidence>
<keyword evidence="4 7" id="KW-1133">Transmembrane helix</keyword>
<evidence type="ECO:0000256" key="7">
    <source>
        <dbReference type="SAM" id="Phobius"/>
    </source>
</evidence>
<keyword evidence="3 7" id="KW-0812">Transmembrane</keyword>
<dbReference type="InterPro" id="IPR020846">
    <property type="entry name" value="MFS_dom"/>
</dbReference>
<dbReference type="PANTHER" id="PTHR43791">
    <property type="entry name" value="PERMEASE-RELATED"/>
    <property type="match status" value="1"/>
</dbReference>
<dbReference type="InterPro" id="IPR011701">
    <property type="entry name" value="MFS"/>
</dbReference>
<organism evidence="9 10">
    <name type="scientific">Pseudozyma flocculosa</name>
    <dbReference type="NCBI Taxonomy" id="84751"/>
    <lineage>
        <taxon>Eukaryota</taxon>
        <taxon>Fungi</taxon>
        <taxon>Dikarya</taxon>
        <taxon>Basidiomycota</taxon>
        <taxon>Ustilaginomycotina</taxon>
        <taxon>Ustilaginomycetes</taxon>
        <taxon>Ustilaginales</taxon>
        <taxon>Ustilaginaceae</taxon>
        <taxon>Pseudozyma</taxon>
    </lineage>
</organism>
<feature type="transmembrane region" description="Helical" evidence="7">
    <location>
        <begin position="375"/>
        <end position="393"/>
    </location>
</feature>
<accession>A0A5C3FAJ7</accession>
<feature type="region of interest" description="Disordered" evidence="6">
    <location>
        <begin position="1"/>
        <end position="34"/>
    </location>
</feature>
<protein>
    <submittedName>
        <fullName evidence="9">Related to nicotinamide mononucleotide permease</fullName>
    </submittedName>
</protein>
<dbReference type="FunFam" id="1.20.1250.20:FF:000057">
    <property type="entry name" value="MFS general substrate transporter"/>
    <property type="match status" value="1"/>
</dbReference>
<feature type="transmembrane region" description="Helical" evidence="7">
    <location>
        <begin position="73"/>
        <end position="90"/>
    </location>
</feature>
<dbReference type="GO" id="GO:0016020">
    <property type="term" value="C:membrane"/>
    <property type="evidence" value="ECO:0007669"/>
    <property type="project" value="UniProtKB-SubCell"/>
</dbReference>
<dbReference type="SUPFAM" id="SSF103473">
    <property type="entry name" value="MFS general substrate transporter"/>
    <property type="match status" value="1"/>
</dbReference>
<evidence type="ECO:0000256" key="3">
    <source>
        <dbReference type="ARBA" id="ARBA00022692"/>
    </source>
</evidence>
<feature type="transmembrane region" description="Helical" evidence="7">
    <location>
        <begin position="237"/>
        <end position="259"/>
    </location>
</feature>
<evidence type="ECO:0000313" key="9">
    <source>
        <dbReference type="EMBL" id="SPO41422.1"/>
    </source>
</evidence>
<evidence type="ECO:0000256" key="1">
    <source>
        <dbReference type="ARBA" id="ARBA00004141"/>
    </source>
</evidence>
<dbReference type="FunFam" id="1.20.1250.20:FF:000013">
    <property type="entry name" value="MFS general substrate transporter"/>
    <property type="match status" value="1"/>
</dbReference>
<dbReference type="OrthoDB" id="2985014at2759"/>
<name>A0A5C3FAJ7_9BASI</name>
<feature type="transmembrane region" description="Helical" evidence="7">
    <location>
        <begin position="399"/>
        <end position="420"/>
    </location>
</feature>
<sequence length="525" mass="58035">MSAPSATTDEKKQDMGEMLTKTASAKSDSFGSRNALPELESDLSRFERDLPDSLKGRSLDELRAMERKLVRTIDLRIMPVTIIAFVWNIIDRNGLTNAKLGGLEADLGLSHVQYQTALMILYVGYLLMQLPSNMLLPYTRPSIYIPTAMFLWGIASGCSAAVQNFAGLVVCRFWVGFIEAVFLPAVVFLMSCFYTKRELPTRIALLYLGNSASNMLGGLFAAGILANLDGAGGVQGWRWLFIIEAICTVLVALSAYYLLPDWPSNTRWLSQEQRDMAVHRITADAAGAKDEDLDKWYQGAALAVKDPLVWLCVLMQHGLSVTNSYSQFFPSIVKTLGYDRIRTLALTAPPYAFAFIVSVFTAWHSGKTNERCFHIIIPMCVTIIGTILMMFLKSLAGRYVSMFMVGIGSYAAFSLILSWISATMVRPKAKRAAALAISNALANISHVYTSYAFSDSTKPYYRPGGSMICGFAALVCVCALSLRTLLKKRNDKMERDETERVVTNDGLDANGQLVNPMGHGFRYTL</sequence>
<evidence type="ECO:0000259" key="8">
    <source>
        <dbReference type="PROSITE" id="PS50850"/>
    </source>
</evidence>
<dbReference type="PANTHER" id="PTHR43791:SF20">
    <property type="entry name" value="TRANSPORTER, PUTATIVE (AFU_ORTHOLOGUE AFUA_3G14670)-RELATED"/>
    <property type="match status" value="1"/>
</dbReference>
<feature type="domain" description="Major facilitator superfamily (MFS) profile" evidence="8">
    <location>
        <begin position="77"/>
        <end position="490"/>
    </location>
</feature>
<feature type="transmembrane region" description="Helical" evidence="7">
    <location>
        <begin position="205"/>
        <end position="225"/>
    </location>
</feature>
<keyword evidence="2" id="KW-0813">Transport</keyword>
<reference evidence="9 10" key="1">
    <citation type="submission" date="2018-03" db="EMBL/GenBank/DDBJ databases">
        <authorList>
            <person name="Guldener U."/>
        </authorList>
    </citation>
    <scope>NUCLEOTIDE SEQUENCE [LARGE SCALE GENOMIC DNA]</scope>
    <source>
        <strain evidence="9 10">DAOM196992</strain>
    </source>
</reference>